<dbReference type="Gene3D" id="3.90.1310.10">
    <property type="entry name" value="Penicillin-binding protein 2a (Domain 2)"/>
    <property type="match status" value="1"/>
</dbReference>
<dbReference type="Pfam" id="PF00905">
    <property type="entry name" value="Transpeptidase"/>
    <property type="match status" value="1"/>
</dbReference>
<comment type="similarity">
    <text evidence="2">Belongs to the transpeptidase family.</text>
</comment>
<comment type="subcellular location">
    <subcellularLocation>
        <location evidence="1">Membrane</location>
    </subcellularLocation>
</comment>
<evidence type="ECO:0000313" key="9">
    <source>
        <dbReference type="Proteomes" id="UP000077384"/>
    </source>
</evidence>
<dbReference type="PANTHER" id="PTHR30627">
    <property type="entry name" value="PEPTIDOGLYCAN D,D-TRANSPEPTIDASE"/>
    <property type="match status" value="1"/>
</dbReference>
<dbReference type="RefSeq" id="WP_063602006.1">
    <property type="nucleotide sequence ID" value="NZ_LITQ01000029.1"/>
</dbReference>
<dbReference type="InterPro" id="IPR005311">
    <property type="entry name" value="PBP_dimer"/>
</dbReference>
<feature type="transmembrane region" description="Helical" evidence="4">
    <location>
        <begin position="12"/>
        <end position="35"/>
    </location>
</feature>
<reference evidence="8 10" key="2">
    <citation type="journal article" date="2016" name="Front. Microbiol.">
        <title>Industrial Acetogenic Biocatalysts: A Comparative Metabolic and Genomic Analysis.</title>
        <authorList>
            <person name="Bengelsdorf F."/>
            <person name="Poehlein A."/>
            <person name="Sonja S."/>
            <person name="Erz C."/>
            <person name="Hummel T."/>
            <person name="Hoffmeister S."/>
            <person name="Daniel R."/>
            <person name="Durre P."/>
        </authorList>
    </citation>
    <scope>NUCLEOTIDE SEQUENCE [LARGE SCALE GENOMIC DNA]</scope>
    <source>
        <strain evidence="8 10">PTA-10522</strain>
    </source>
</reference>
<evidence type="ECO:0000313" key="8">
    <source>
        <dbReference type="EMBL" id="OBR96884.1"/>
    </source>
</evidence>
<dbReference type="AlphaFoldDB" id="A0A166RJ64"/>
<feature type="domain" description="Penicillin-binding protein dimerisation" evidence="6">
    <location>
        <begin position="55"/>
        <end position="213"/>
    </location>
</feature>
<dbReference type="InterPro" id="IPR012338">
    <property type="entry name" value="Beta-lactam/transpept-like"/>
</dbReference>
<dbReference type="PANTHER" id="PTHR30627:SF1">
    <property type="entry name" value="PEPTIDOGLYCAN D,D-TRANSPEPTIDASE FTSI"/>
    <property type="match status" value="1"/>
</dbReference>
<reference evidence="7 9" key="1">
    <citation type="journal article" date="2015" name="Biotechnol. Bioeng.">
        <title>Genome sequence and phenotypic characterization of Caulobacter segnis.</title>
        <authorList>
            <person name="Patel S."/>
            <person name="Fletcher B."/>
            <person name="Scott D.C."/>
            <person name="Ely B."/>
        </authorList>
    </citation>
    <scope>NUCLEOTIDE SEQUENCE [LARGE SCALE GENOMIC DNA]</scope>
    <source>
        <strain evidence="7 9">PS02</strain>
    </source>
</reference>
<dbReference type="SUPFAM" id="SSF56601">
    <property type="entry name" value="beta-lactamase/transpeptidase-like"/>
    <property type="match status" value="1"/>
</dbReference>
<dbReference type="InterPro" id="IPR050515">
    <property type="entry name" value="Beta-lactam/transpept"/>
</dbReference>
<evidence type="ECO:0000256" key="4">
    <source>
        <dbReference type="SAM" id="Phobius"/>
    </source>
</evidence>
<dbReference type="SUPFAM" id="SSF56519">
    <property type="entry name" value="Penicillin binding protein dimerisation domain"/>
    <property type="match status" value="1"/>
</dbReference>
<dbReference type="Gene3D" id="3.30.450.330">
    <property type="match status" value="1"/>
</dbReference>
<protein>
    <submittedName>
        <fullName evidence="7">Stage V sporulation protein D</fullName>
    </submittedName>
</protein>
<organism evidence="7 9">
    <name type="scientific">Clostridium coskatii</name>
    <dbReference type="NCBI Taxonomy" id="1705578"/>
    <lineage>
        <taxon>Bacteria</taxon>
        <taxon>Bacillati</taxon>
        <taxon>Bacillota</taxon>
        <taxon>Clostridia</taxon>
        <taxon>Eubacteriales</taxon>
        <taxon>Clostridiaceae</taxon>
        <taxon>Clostridium</taxon>
    </lineage>
</organism>
<comment type="caution">
    <text evidence="7">The sequence shown here is derived from an EMBL/GenBank/DDBJ whole genome shotgun (WGS) entry which is preliminary data.</text>
</comment>
<evidence type="ECO:0000256" key="1">
    <source>
        <dbReference type="ARBA" id="ARBA00004370"/>
    </source>
</evidence>
<keyword evidence="10" id="KW-1185">Reference proteome</keyword>
<keyword evidence="3 4" id="KW-0472">Membrane</keyword>
<dbReference type="PATRIC" id="fig|1705578.3.peg.2262"/>
<dbReference type="GO" id="GO:0071555">
    <property type="term" value="P:cell wall organization"/>
    <property type="evidence" value="ECO:0007669"/>
    <property type="project" value="TreeGrafter"/>
</dbReference>
<proteinExistence type="inferred from homology"/>
<evidence type="ECO:0000256" key="2">
    <source>
        <dbReference type="ARBA" id="ARBA00007171"/>
    </source>
</evidence>
<keyword evidence="4" id="KW-0812">Transmembrane</keyword>
<dbReference type="InterPro" id="IPR036138">
    <property type="entry name" value="PBP_dimer_sf"/>
</dbReference>
<evidence type="ECO:0000313" key="10">
    <source>
        <dbReference type="Proteomes" id="UP000093694"/>
    </source>
</evidence>
<dbReference type="Gene3D" id="3.40.710.10">
    <property type="entry name" value="DD-peptidase/beta-lactamase superfamily"/>
    <property type="match status" value="1"/>
</dbReference>
<keyword evidence="4" id="KW-1133">Transmembrane helix</keyword>
<dbReference type="EMBL" id="LITQ01000029">
    <property type="protein sequence ID" value="OAA90850.1"/>
    <property type="molecule type" value="Genomic_DNA"/>
</dbReference>
<feature type="domain" description="Penicillin-binding protein transpeptidase" evidence="5">
    <location>
        <begin position="259"/>
        <end position="575"/>
    </location>
</feature>
<dbReference type="Proteomes" id="UP000077384">
    <property type="component" value="Unassembled WGS sequence"/>
</dbReference>
<evidence type="ECO:0000313" key="7">
    <source>
        <dbReference type="EMBL" id="OAA90850.1"/>
    </source>
</evidence>
<dbReference type="InterPro" id="IPR001460">
    <property type="entry name" value="PCN-bd_Tpept"/>
</dbReference>
<name>A0A166RJ64_9CLOT</name>
<evidence type="ECO:0000256" key="3">
    <source>
        <dbReference type="ARBA" id="ARBA00023136"/>
    </source>
</evidence>
<dbReference type="GO" id="GO:0005886">
    <property type="term" value="C:plasma membrane"/>
    <property type="evidence" value="ECO:0007669"/>
    <property type="project" value="TreeGrafter"/>
</dbReference>
<gene>
    <name evidence="7" type="primary">spoVD_1</name>
    <name evidence="8" type="synonym">spoVD_2</name>
    <name evidence="8" type="ORF">CLCOS_07280</name>
    <name evidence="7" type="ORF">WX73_02000</name>
</gene>
<accession>A0A166RJ64</accession>
<dbReference type="GO" id="GO:0008658">
    <property type="term" value="F:penicillin binding"/>
    <property type="evidence" value="ECO:0007669"/>
    <property type="project" value="InterPro"/>
</dbReference>
<sequence>MKTKKFVKKNKFIFAGILLIIVFLGLVGRLGYLMVAKGSEYKSMAIEQQTTTIPISAKRGEILDRNSNELAVNESIYRVDLDLKTLRQTLDEKKMSFSQLADKLSPILNMKSGDILKVLGTTLPNGLPANSALLKRQIDKPVMTQVKALNIKGIIISPDTKRYYVNGNFMTSILGLVNPEGNGISGAEMSYDKELSGTPGSMTYEKDAKNNQLPYESEKYTPPVDGKNVILTIDSVIQQYAEQAAQKALEDNNAKAVNILVMNPQNGEILAMANKPSVDLNNAASIAKNSKDAEMLWKNPSIQDNFEPGSIFKVVTAASALENNIGLNDTYICDGSITIDKSPIHCWNLNGHGSESFVDIIKNSCNVGFAELGNKLGKDKLVATAQKMGFGQKTGIDLPGESAGILRSPDQINRFDLSELAFGQGVAVNQVQYMAAFNSIANGGTWIRPHVMKSIAHIDDTNNEVVDKKYSNYGKKTVYDAKLASELRDDLTKVVTSGVGQNAFLQGLDIAGKTGTAQVADPKTGGYAVGKYMSSFAGMAPEENPKITLLVSVDEPNGSNYYASDVSAPVAKTLFQEIFNYIGIKGEKSVLN</sequence>
<evidence type="ECO:0000259" key="6">
    <source>
        <dbReference type="Pfam" id="PF03717"/>
    </source>
</evidence>
<dbReference type="EMBL" id="LROR01000031">
    <property type="protein sequence ID" value="OBR96884.1"/>
    <property type="molecule type" value="Genomic_DNA"/>
</dbReference>
<dbReference type="Proteomes" id="UP000093694">
    <property type="component" value="Unassembled WGS sequence"/>
</dbReference>
<evidence type="ECO:0000259" key="5">
    <source>
        <dbReference type="Pfam" id="PF00905"/>
    </source>
</evidence>
<dbReference type="Pfam" id="PF03717">
    <property type="entry name" value="PBP_dimer"/>
    <property type="match status" value="1"/>
</dbReference>